<dbReference type="EMBL" id="KQ434819">
    <property type="protein sequence ID" value="KZC06970.1"/>
    <property type="molecule type" value="Genomic_DNA"/>
</dbReference>
<dbReference type="AlphaFoldDB" id="A0A154P771"/>
<dbReference type="OrthoDB" id="7682106at2759"/>
<protein>
    <submittedName>
        <fullName evidence="1">Uncharacterized protein</fullName>
    </submittedName>
</protein>
<gene>
    <name evidence="1" type="ORF">WN55_08207</name>
</gene>
<sequence>MTSDDARGTDITVEIHQTLLSINRLTLKIKNELGVINELIKENGQLSAAVTNANETLTAAAEGMGINVEDVLHNNEEENEFQVDLKSCLSSAEFQKKITACLNNM</sequence>
<reference evidence="1 2" key="1">
    <citation type="submission" date="2015-07" db="EMBL/GenBank/DDBJ databases">
        <title>The genome of Dufourea novaeangliae.</title>
        <authorList>
            <person name="Pan H."/>
            <person name="Kapheim K."/>
        </authorList>
    </citation>
    <scope>NUCLEOTIDE SEQUENCE [LARGE SCALE GENOMIC DNA]</scope>
    <source>
        <strain evidence="1">0120121106</strain>
        <tissue evidence="1">Whole body</tissue>
    </source>
</reference>
<accession>A0A154P771</accession>
<keyword evidence="2" id="KW-1185">Reference proteome</keyword>
<dbReference type="Proteomes" id="UP000076502">
    <property type="component" value="Unassembled WGS sequence"/>
</dbReference>
<proteinExistence type="predicted"/>
<evidence type="ECO:0000313" key="1">
    <source>
        <dbReference type="EMBL" id="KZC06970.1"/>
    </source>
</evidence>
<organism evidence="1 2">
    <name type="scientific">Dufourea novaeangliae</name>
    <name type="common">Sweat bee</name>
    <dbReference type="NCBI Taxonomy" id="178035"/>
    <lineage>
        <taxon>Eukaryota</taxon>
        <taxon>Metazoa</taxon>
        <taxon>Ecdysozoa</taxon>
        <taxon>Arthropoda</taxon>
        <taxon>Hexapoda</taxon>
        <taxon>Insecta</taxon>
        <taxon>Pterygota</taxon>
        <taxon>Neoptera</taxon>
        <taxon>Endopterygota</taxon>
        <taxon>Hymenoptera</taxon>
        <taxon>Apocrita</taxon>
        <taxon>Aculeata</taxon>
        <taxon>Apoidea</taxon>
        <taxon>Anthophila</taxon>
        <taxon>Halictidae</taxon>
        <taxon>Rophitinae</taxon>
        <taxon>Dufourea</taxon>
    </lineage>
</organism>
<evidence type="ECO:0000313" key="2">
    <source>
        <dbReference type="Proteomes" id="UP000076502"/>
    </source>
</evidence>
<name>A0A154P771_DUFNO</name>
<dbReference type="OMA" id="HIMNEVK"/>